<sequence length="390" mass="44510">MWAFSMDQFSLLKLNDEQILAANYPGSVFLTACPGSGKTRTLTYKIAVELQKISSHREFLVAITYTHRAADEIMERVENLGLETKQLWVGTIHSFCLEWILKPYSIYVPRLQSGFNLINQPDADAILDDICKDFNGPKITSLDCGYFFQNDKPVPISSDKEKHENIKLVLKKYFRTLRKTRKIDFELILYFAAKLLREHPPIASALSALFRLVLIDEYQDTKEIQYQIVCSIFRAGLGKTKAFIVGDPNQAIFKTLGGYPIEVQHFRELSGLAITELSLVQNYRSSSKIIDYYAHFSLSNVNVVAASDDKDYPSLITYNTTISAKFVEDEIVRLVRYSMDDLNIQQSQICIVGPQWQSLAQLTRRLMARLPQCDFDGPGMVPFGRELGRR</sequence>
<evidence type="ECO:0000256" key="2">
    <source>
        <dbReference type="ARBA" id="ARBA00022801"/>
    </source>
</evidence>
<dbReference type="Gene3D" id="3.40.50.300">
    <property type="entry name" value="P-loop containing nucleotide triphosphate hydrolases"/>
    <property type="match status" value="1"/>
</dbReference>
<keyword evidence="4 5" id="KW-0067">ATP-binding</keyword>
<dbReference type="SUPFAM" id="SSF52540">
    <property type="entry name" value="P-loop containing nucleoside triphosphate hydrolases"/>
    <property type="match status" value="1"/>
</dbReference>
<evidence type="ECO:0000259" key="6">
    <source>
        <dbReference type="PROSITE" id="PS51198"/>
    </source>
</evidence>
<proteinExistence type="predicted"/>
<dbReference type="PANTHER" id="PTHR11070">
    <property type="entry name" value="UVRD / RECB / PCRA DNA HELICASE FAMILY MEMBER"/>
    <property type="match status" value="1"/>
</dbReference>
<dbReference type="PROSITE" id="PS51198">
    <property type="entry name" value="UVRD_HELICASE_ATP_BIND"/>
    <property type="match status" value="1"/>
</dbReference>
<organism evidence="7 8">
    <name type="scientific">Pseudomonas savastanoi</name>
    <name type="common">Pseudomonas syringae pv. savastanoi</name>
    <dbReference type="NCBI Taxonomy" id="29438"/>
    <lineage>
        <taxon>Bacteria</taxon>
        <taxon>Pseudomonadati</taxon>
        <taxon>Pseudomonadota</taxon>
        <taxon>Gammaproteobacteria</taxon>
        <taxon>Pseudomonadales</taxon>
        <taxon>Pseudomonadaceae</taxon>
        <taxon>Pseudomonas</taxon>
    </lineage>
</organism>
<evidence type="ECO:0000256" key="1">
    <source>
        <dbReference type="ARBA" id="ARBA00022741"/>
    </source>
</evidence>
<reference evidence="7 8" key="1">
    <citation type="submission" date="2018-08" db="EMBL/GenBank/DDBJ databases">
        <title>Recombination of ecologically and evolutionarily significant loci maintains genetic cohesion in the Pseudomonas syringae species complex.</title>
        <authorList>
            <person name="Dillon M."/>
            <person name="Thakur S."/>
            <person name="Almeida R.N.D."/>
            <person name="Weir B.S."/>
            <person name="Guttman D.S."/>
        </authorList>
    </citation>
    <scope>NUCLEOTIDE SEQUENCE [LARGE SCALE GENOMIC DNA]</scope>
    <source>
        <strain evidence="7 8">ICMP 13684</strain>
    </source>
</reference>
<evidence type="ECO:0000313" key="8">
    <source>
        <dbReference type="Proteomes" id="UP000278180"/>
    </source>
</evidence>
<dbReference type="AlphaFoldDB" id="A0A3M5J558"/>
<dbReference type="GO" id="GO:0005524">
    <property type="term" value="F:ATP binding"/>
    <property type="evidence" value="ECO:0007669"/>
    <property type="project" value="UniProtKB-UniRule"/>
</dbReference>
<dbReference type="GO" id="GO:0016787">
    <property type="term" value="F:hydrolase activity"/>
    <property type="evidence" value="ECO:0007669"/>
    <property type="project" value="UniProtKB-UniRule"/>
</dbReference>
<evidence type="ECO:0000256" key="3">
    <source>
        <dbReference type="ARBA" id="ARBA00022806"/>
    </source>
</evidence>
<dbReference type="Proteomes" id="UP000278180">
    <property type="component" value="Unassembled WGS sequence"/>
</dbReference>
<evidence type="ECO:0000256" key="5">
    <source>
        <dbReference type="PROSITE-ProRule" id="PRU00560"/>
    </source>
</evidence>
<keyword evidence="3 5" id="KW-0347">Helicase</keyword>
<keyword evidence="2 5" id="KW-0378">Hydrolase</keyword>
<name>A0A3M5J558_PSESS</name>
<dbReference type="GO" id="GO:0003677">
    <property type="term" value="F:DNA binding"/>
    <property type="evidence" value="ECO:0007669"/>
    <property type="project" value="InterPro"/>
</dbReference>
<keyword evidence="1 5" id="KW-0547">Nucleotide-binding</keyword>
<dbReference type="InterPro" id="IPR014016">
    <property type="entry name" value="UvrD-like_ATP-bd"/>
</dbReference>
<dbReference type="Gene3D" id="1.10.10.160">
    <property type="match status" value="1"/>
</dbReference>
<dbReference type="Pfam" id="PF00580">
    <property type="entry name" value="UvrD-helicase"/>
    <property type="match status" value="1"/>
</dbReference>
<feature type="binding site" evidence="5">
    <location>
        <begin position="32"/>
        <end position="39"/>
    </location>
    <ligand>
        <name>ATP</name>
        <dbReference type="ChEBI" id="CHEBI:30616"/>
    </ligand>
</feature>
<evidence type="ECO:0000313" key="7">
    <source>
        <dbReference type="EMBL" id="RMT18006.1"/>
    </source>
</evidence>
<gene>
    <name evidence="7" type="ORF">ALP51_03399</name>
</gene>
<dbReference type="CDD" id="cd17932">
    <property type="entry name" value="DEXQc_UvrD"/>
    <property type="match status" value="1"/>
</dbReference>
<dbReference type="GO" id="GO:0003678">
    <property type="term" value="F:DNA helicase activity"/>
    <property type="evidence" value="ECO:0007669"/>
    <property type="project" value="InterPro"/>
</dbReference>
<accession>A0A3M5J558</accession>
<dbReference type="InterPro" id="IPR013986">
    <property type="entry name" value="DExx_box_DNA_helicase_dom_sf"/>
</dbReference>
<dbReference type="InterPro" id="IPR027417">
    <property type="entry name" value="P-loop_NTPase"/>
</dbReference>
<dbReference type="EMBL" id="RBTE01000587">
    <property type="protein sequence ID" value="RMT18006.1"/>
    <property type="molecule type" value="Genomic_DNA"/>
</dbReference>
<comment type="caution">
    <text evidence="7">The sequence shown here is derived from an EMBL/GenBank/DDBJ whole genome shotgun (WGS) entry which is preliminary data.</text>
</comment>
<evidence type="ECO:0000256" key="4">
    <source>
        <dbReference type="ARBA" id="ARBA00022840"/>
    </source>
</evidence>
<protein>
    <submittedName>
        <fullName evidence="7">ATP-dependent DNA helicase UvrD/PcrA</fullName>
    </submittedName>
</protein>
<dbReference type="InterPro" id="IPR000212">
    <property type="entry name" value="DNA_helicase_UvrD/REP"/>
</dbReference>
<feature type="domain" description="UvrD-like helicase ATP-binding" evidence="6">
    <location>
        <begin position="11"/>
        <end position="286"/>
    </location>
</feature>